<evidence type="ECO:0000259" key="8">
    <source>
        <dbReference type="Pfam" id="PF00155"/>
    </source>
</evidence>
<dbReference type="UniPathway" id="UPA00034">
    <property type="reaction ID" value="UER00466"/>
</dbReference>
<organism evidence="9 10">
    <name type="scientific">candidate division TA06 bacterium 34_109</name>
    <dbReference type="NCBI Taxonomy" id="1635277"/>
    <lineage>
        <taxon>Bacteria</taxon>
        <taxon>Bacteria division TA06</taxon>
    </lineage>
</organism>
<sequence>MRIAQRIQNIPPYLFAEIDKKKEAALKKGVDIINLGIGDPDQPTPSHIIDRLAESAHDPKTHNYPPYEGTKEFRVAVSDWYRRRFGVNLDPQTEVLSLIGSKEGIAHIFLAFIDPGDISLIPDPAYPVYKVGTLFANGEPYLMPLLAENGFLPDLSKIDKEIARKAKLIFLNYPNNPTGAIANKDFFKEVIDFARKYDLLICHDFAYSELAYDGYKAPSILEVEGAREVCLEFHSLSKTYNMTGWRIGFAVGSQEAIAALAIIKTNIDSGIFKAIQEAGVTALTGPQDHIPQLIDRYTERRDVLVAGLKKLGWPITPPKATFYVWVPTPGSMKSIDFANYVLEQTGIIVTPGIGYGQYGEGYIRIALTVEVPRLKEAIKRLAEANISYYM</sequence>
<dbReference type="InterPro" id="IPR019942">
    <property type="entry name" value="DapL/ALD1"/>
</dbReference>
<dbReference type="GO" id="GO:0009089">
    <property type="term" value="P:lysine biosynthetic process via diaminopimelate"/>
    <property type="evidence" value="ECO:0007669"/>
    <property type="project" value="UniProtKB-UniPathway"/>
</dbReference>
<dbReference type="GO" id="GO:0030170">
    <property type="term" value="F:pyridoxal phosphate binding"/>
    <property type="evidence" value="ECO:0007669"/>
    <property type="project" value="InterPro"/>
</dbReference>
<dbReference type="InterPro" id="IPR004839">
    <property type="entry name" value="Aminotransferase_I/II_large"/>
</dbReference>
<dbReference type="InterPro" id="IPR019881">
    <property type="entry name" value="DAP-NH2Trfase_DapL_Desulfo"/>
</dbReference>
<evidence type="ECO:0000256" key="3">
    <source>
        <dbReference type="ARBA" id="ARBA00022576"/>
    </source>
</evidence>
<dbReference type="Gene3D" id="3.40.640.10">
    <property type="entry name" value="Type I PLP-dependent aspartate aminotransferase-like (Major domain)"/>
    <property type="match status" value="1"/>
</dbReference>
<gene>
    <name evidence="9" type="ORF">XE03_1772</name>
</gene>
<reference evidence="10" key="1">
    <citation type="journal article" date="2015" name="MBio">
        <title>Genome-Resolved Metagenomic Analysis Reveals Roles for Candidate Phyla and Other Microbial Community Members in Biogeochemical Transformations in Oil Reservoirs.</title>
        <authorList>
            <person name="Hu P."/>
            <person name="Tom L."/>
            <person name="Singh A."/>
            <person name="Thomas B.C."/>
            <person name="Baker B.J."/>
            <person name="Piceno Y.M."/>
            <person name="Andersen G.L."/>
            <person name="Banfield J.F."/>
        </authorList>
    </citation>
    <scope>NUCLEOTIDE SEQUENCE [LARGE SCALE GENOMIC DNA]</scope>
</reference>
<evidence type="ECO:0000256" key="4">
    <source>
        <dbReference type="ARBA" id="ARBA00022679"/>
    </source>
</evidence>
<dbReference type="EMBL" id="LGGX01000032">
    <property type="protein sequence ID" value="KUK86025.1"/>
    <property type="molecule type" value="Genomic_DNA"/>
</dbReference>
<evidence type="ECO:0000313" key="10">
    <source>
        <dbReference type="Proteomes" id="UP000053467"/>
    </source>
</evidence>
<proteinExistence type="inferred from homology"/>
<dbReference type="Proteomes" id="UP000053467">
    <property type="component" value="Unassembled WGS sequence"/>
</dbReference>
<dbReference type="InterPro" id="IPR015422">
    <property type="entry name" value="PyrdxlP-dep_Trfase_small"/>
</dbReference>
<dbReference type="InterPro" id="IPR015421">
    <property type="entry name" value="PyrdxlP-dep_Trfase_major"/>
</dbReference>
<dbReference type="InterPro" id="IPR050881">
    <property type="entry name" value="LL-DAP_aminotransferase"/>
</dbReference>
<comment type="pathway">
    <text evidence="2">Amino-acid biosynthesis; L-lysine biosynthesis via DAP pathway; LL-2,6-diaminopimelate from (S)-tetrahydrodipicolinate (aminotransferase route): step 1/1.</text>
</comment>
<dbReference type="PROSITE" id="PS00105">
    <property type="entry name" value="AA_TRANSFER_CLASS_1"/>
    <property type="match status" value="1"/>
</dbReference>
<dbReference type="SUPFAM" id="SSF53383">
    <property type="entry name" value="PLP-dependent transferases"/>
    <property type="match status" value="1"/>
</dbReference>
<dbReference type="GO" id="GO:0010285">
    <property type="term" value="F:L,L-diaminopimelate aminotransferase activity"/>
    <property type="evidence" value="ECO:0007669"/>
    <property type="project" value="UniProtKB-EC"/>
</dbReference>
<dbReference type="Pfam" id="PF00155">
    <property type="entry name" value="Aminotran_1_2"/>
    <property type="match status" value="1"/>
</dbReference>
<evidence type="ECO:0000256" key="7">
    <source>
        <dbReference type="RuleBase" id="RU000481"/>
    </source>
</evidence>
<dbReference type="PATRIC" id="fig|1635277.3.peg.1570"/>
<dbReference type="AlphaFoldDB" id="A0A101I1C7"/>
<evidence type="ECO:0000256" key="5">
    <source>
        <dbReference type="ARBA" id="ARBA00022898"/>
    </source>
</evidence>
<keyword evidence="4 7" id="KW-0808">Transferase</keyword>
<evidence type="ECO:0000256" key="1">
    <source>
        <dbReference type="ARBA" id="ARBA00001933"/>
    </source>
</evidence>
<comment type="similarity">
    <text evidence="7">Belongs to the class-I pyridoxal-phosphate-dependent aminotransferase family.</text>
</comment>
<dbReference type="PANTHER" id="PTHR42832:SF3">
    <property type="entry name" value="L-GLUTAMINE--4-(METHYLSULFANYL)-2-OXOBUTANOATE AMINOTRANSFERASE"/>
    <property type="match status" value="1"/>
</dbReference>
<protein>
    <recommendedName>
        <fullName evidence="7">Aminotransferase</fullName>
        <ecNumber evidence="7">2.6.1.-</ecNumber>
    </recommendedName>
</protein>
<feature type="domain" description="Aminotransferase class I/classII large" evidence="8">
    <location>
        <begin position="31"/>
        <end position="381"/>
    </location>
</feature>
<name>A0A101I1C7_UNCT6</name>
<dbReference type="CDD" id="cd00609">
    <property type="entry name" value="AAT_like"/>
    <property type="match status" value="1"/>
</dbReference>
<accession>A0A101I1C7</accession>
<dbReference type="NCBIfam" id="TIGR03540">
    <property type="entry name" value="DapC_direct"/>
    <property type="match status" value="1"/>
</dbReference>
<evidence type="ECO:0000313" key="9">
    <source>
        <dbReference type="EMBL" id="KUK86025.1"/>
    </source>
</evidence>
<dbReference type="EC" id="2.6.1.-" evidence="7"/>
<dbReference type="Gene3D" id="3.90.1150.10">
    <property type="entry name" value="Aspartate Aminotransferase, domain 1"/>
    <property type="match status" value="1"/>
</dbReference>
<keyword evidence="3 7" id="KW-0032">Aminotransferase</keyword>
<keyword evidence="5" id="KW-0663">Pyridoxal phosphate</keyword>
<evidence type="ECO:0000256" key="2">
    <source>
        <dbReference type="ARBA" id="ARBA00004982"/>
    </source>
</evidence>
<dbReference type="HAMAP" id="MF_01642">
    <property type="entry name" value="DapL_aminotrans_1"/>
    <property type="match status" value="1"/>
</dbReference>
<dbReference type="InterPro" id="IPR004838">
    <property type="entry name" value="NHTrfase_class1_PyrdxlP-BS"/>
</dbReference>
<comment type="cofactor">
    <cofactor evidence="1 7">
        <name>pyridoxal 5'-phosphate</name>
        <dbReference type="ChEBI" id="CHEBI:597326"/>
    </cofactor>
</comment>
<comment type="caution">
    <text evidence="9">The sequence shown here is derived from an EMBL/GenBank/DDBJ whole genome shotgun (WGS) entry which is preliminary data.</text>
</comment>
<comment type="catalytic activity">
    <reaction evidence="6">
        <text>(2S,6S)-2,6-diaminopimelate + 2-oxoglutarate = (S)-2,3,4,5-tetrahydrodipicolinate + L-glutamate + H2O + H(+)</text>
        <dbReference type="Rhea" id="RHEA:23988"/>
        <dbReference type="ChEBI" id="CHEBI:15377"/>
        <dbReference type="ChEBI" id="CHEBI:15378"/>
        <dbReference type="ChEBI" id="CHEBI:16810"/>
        <dbReference type="ChEBI" id="CHEBI:16845"/>
        <dbReference type="ChEBI" id="CHEBI:29985"/>
        <dbReference type="ChEBI" id="CHEBI:57609"/>
        <dbReference type="EC" id="2.6.1.83"/>
    </reaction>
</comment>
<dbReference type="InterPro" id="IPR015424">
    <property type="entry name" value="PyrdxlP-dep_Trfase"/>
</dbReference>
<dbReference type="PANTHER" id="PTHR42832">
    <property type="entry name" value="AMINO ACID AMINOTRANSFERASE"/>
    <property type="match status" value="1"/>
</dbReference>
<dbReference type="NCBIfam" id="NF006756">
    <property type="entry name" value="PRK09276.1"/>
    <property type="match status" value="1"/>
</dbReference>
<evidence type="ECO:0000256" key="6">
    <source>
        <dbReference type="ARBA" id="ARBA00051934"/>
    </source>
</evidence>